<dbReference type="CDD" id="cd23194">
    <property type="entry name" value="Dicistroviridae_RdRp"/>
    <property type="match status" value="1"/>
</dbReference>
<dbReference type="InterPro" id="IPR044067">
    <property type="entry name" value="PCV_3C_PRO"/>
</dbReference>
<dbReference type="SUPFAM" id="SSF50494">
    <property type="entry name" value="Trypsin-like serine proteases"/>
    <property type="match status" value="1"/>
</dbReference>
<evidence type="ECO:0000256" key="5">
    <source>
        <dbReference type="ARBA" id="ARBA00022741"/>
    </source>
</evidence>
<protein>
    <submittedName>
        <fullName evidence="14">Putative nonstructural polyprotein</fullName>
    </submittedName>
</protein>
<dbReference type="GO" id="GO:0004197">
    <property type="term" value="F:cysteine-type endopeptidase activity"/>
    <property type="evidence" value="ECO:0007669"/>
    <property type="project" value="InterPro"/>
</dbReference>
<evidence type="ECO:0000256" key="9">
    <source>
        <dbReference type="ARBA" id="ARBA00022953"/>
    </source>
</evidence>
<dbReference type="GO" id="GO:0039694">
    <property type="term" value="P:viral RNA genome replication"/>
    <property type="evidence" value="ECO:0007669"/>
    <property type="project" value="InterPro"/>
</dbReference>
<feature type="compositionally biased region" description="Polar residues" evidence="10">
    <location>
        <begin position="74"/>
        <end position="83"/>
    </location>
</feature>
<dbReference type="PROSITE" id="PS51874">
    <property type="entry name" value="PCV_3C_PRO"/>
    <property type="match status" value="1"/>
</dbReference>
<dbReference type="InterPro" id="IPR007094">
    <property type="entry name" value="RNA-dir_pol_PSvirus"/>
</dbReference>
<keyword evidence="4" id="KW-0548">Nucleotidyltransferase</keyword>
<feature type="domain" description="SF3 helicase" evidence="12">
    <location>
        <begin position="621"/>
        <end position="804"/>
    </location>
</feature>
<feature type="domain" description="Peptidase C3" evidence="13">
    <location>
        <begin position="1167"/>
        <end position="1387"/>
    </location>
</feature>
<keyword evidence="8" id="KW-0067">ATP-binding</keyword>
<dbReference type="PRINTS" id="PR00918">
    <property type="entry name" value="CALICVIRUSNS"/>
</dbReference>
<evidence type="ECO:0000313" key="14">
    <source>
        <dbReference type="EMBL" id="UBJ26005.1"/>
    </source>
</evidence>
<dbReference type="Gene3D" id="3.30.70.270">
    <property type="match status" value="1"/>
</dbReference>
<evidence type="ECO:0000256" key="7">
    <source>
        <dbReference type="ARBA" id="ARBA00022807"/>
    </source>
</evidence>
<keyword evidence="1" id="KW-0696">RNA-directed RNA polymerase</keyword>
<keyword evidence="3" id="KW-0808">Transferase</keyword>
<dbReference type="InterPro" id="IPR043128">
    <property type="entry name" value="Rev_trsase/Diguanyl_cyclase"/>
</dbReference>
<dbReference type="GO" id="GO:0006351">
    <property type="term" value="P:DNA-templated transcription"/>
    <property type="evidence" value="ECO:0007669"/>
    <property type="project" value="InterPro"/>
</dbReference>
<keyword evidence="6" id="KW-0378">Hydrolase</keyword>
<evidence type="ECO:0000256" key="6">
    <source>
        <dbReference type="ARBA" id="ARBA00022801"/>
    </source>
</evidence>
<name>A0A8K1HIT4_9VIRU</name>
<feature type="compositionally biased region" description="Basic and acidic residues" evidence="10">
    <location>
        <begin position="84"/>
        <end position="96"/>
    </location>
</feature>
<dbReference type="InterPro" id="IPR043504">
    <property type="entry name" value="Peptidase_S1_PA_chymotrypsin"/>
</dbReference>
<evidence type="ECO:0000256" key="4">
    <source>
        <dbReference type="ARBA" id="ARBA00022695"/>
    </source>
</evidence>
<dbReference type="InterPro" id="IPR009003">
    <property type="entry name" value="Peptidase_S1_PA"/>
</dbReference>
<dbReference type="GO" id="GO:0003724">
    <property type="term" value="F:RNA helicase activity"/>
    <property type="evidence" value="ECO:0007669"/>
    <property type="project" value="InterPro"/>
</dbReference>
<keyword evidence="7" id="KW-0788">Thiol protease</keyword>
<dbReference type="GO" id="GO:0005524">
    <property type="term" value="F:ATP binding"/>
    <property type="evidence" value="ECO:0007669"/>
    <property type="project" value="UniProtKB-KW"/>
</dbReference>
<reference evidence="14" key="1">
    <citation type="submission" date="2021-07" db="EMBL/GenBank/DDBJ databases">
        <title>Communication and adaptive evolution of viruses within giant pandas and their associated organisms in a local ecological environment.</title>
        <authorList>
            <person name="Zhao M."/>
            <person name="Liu S."/>
            <person name="Zhang W."/>
        </authorList>
    </citation>
    <scope>NUCLEOTIDE SEQUENCE</scope>
    <source>
        <strain evidence="14">Rpf279sm03-12</strain>
    </source>
</reference>
<sequence length="1920" mass="220232">MSNNIDNVSSSSANAAILEAATEESFLWELPVEELRLSGFKPAMKTQNFKNKIKCDELELRNIFELLECEDENPPSQHQNVKNYDQRKRIRTNERKRERRQAVRIVKSQLAKVLSEERRRERESKEVRMAFVQCDEDKDPSFSGQTLAYLPVKVTGNNWTFADIPDKYRPVLNDCLKQVSFKRRPWMSSNNGPATTLRNLVCQKVCEGNEEFYEKWQKKIRESEEFHYQCLGLPRLLFEGLADTEEWWIAKVRKGNFADNPKYPWADLRCVQGHRFWPWFCDECYVEMGYIDYQHEVFHEFPRYQMSQGDFFAASEETCEYFERYVQVAEVQHDFLGIDSMSEVLGGILEKYNQSLEHVTEFVQRYLQKIRTFVTEVMTKVSRSIEGVMGYLTNFKQIVFFLAMVVVYLIFQKLGLDALGNAVVAAIFIFKGEKYSKWIGVFLAVNAGMKLQKTWPFSSVPWENRFSIETRTVEAMKSDETNLGRIVFMLFGALAIGSGLDIVPTIDSYTDFVKKMDLNAKMFRAADTISSSFSSLYETVVATFSKYYYGLDVDGEMPTDIQEVLDGLRTFDMNRRQELASNTLLCLEVERLYDKFLACRIRYRGNKNLGSVLDKLQGTMVNLYDRAQKFCNSVGKKRVEPVVVMLTGEAGKGKSAMMYHLGANVLYHAGLLDGEMTDDEIEKKVSECIFARMIENEYWDGYMGQPCTLVDDFAQLVDSTANPNLEFMEIIRAGNKFPYHLHMAGVDQKANAVFKSRALIATTNQASFAPVSISRKDAFLRRIDMGYKVDIAAQYQQKVQGSKNGMIAEEFRSGLKLEAFTFQKWNFENGTPLESTLYTFDQVANELRLMLTKKNEQHEAGVNDISKYVRELKKLDKNGTAQANDGPSTSQQVVDKVKENEEIWRQREFEKDRERAAVYKEPESWLSRWWPKKKVRAFRTADLGFTLDEMVECGYKASRIIETMGGADAASYKAVGDEDYIEMFGAPRDLIEYYHRVRFERYEPYAKKYMMVPHSTETGFMKAYIDHNFKELFKECELDKTINEIMDETMEWCDKHYIFQILTGAVSTCLIGFMIYDGIQNAMTPSRWDSKVCETGKDRTLILPKTKVEGIPEEGEFVCETGKDRALAATKVKIEGIPEKGEVVRMTETGKGRNIPKSTPRTEGWKSECAQQLVHKIRKNQMVVTMVSKDREVIDTVKTFPVFFVKGRTFLINTHYVMRIENMAKIHEGLGLLFRASAEEKEGYAVPWSTLEKTRKEYLRAGDETDVTLLTVPNQFSRRPDLTKHIMRKEGLGKLVGTRVVMTNINGHNKAWTLKFGEVEEVRIQPYRDEHIRKVAQAINTTIGSESGDCGGVYVSDETTVEQRIVGFHFAGITGGSSAIPLVFEDLEGLLDGEVTEELEAEIKENALLDDNVAVVNHGWMEGPVQPMKTKLVQTKIFNQVCETTKAPALLSKELSATSPLGKGIAKQFAKQCDVDPALLERSVRSYAKILQRCPQKDEMRVLSYEEGVRGVEGDEYMKGINRTTSPGMPYCMSQSGGKMAWFGKDEWTLDSEKAKELKADVMAKNERIRRGEHVNFIFVDVLKDEVRDLEKVKSGKTRVFSAAPMDLTILFRMYFLCFIKFMMKNRIKSESCVGIKSQSLEWDQLAKHLLRTGNNNMDGDFANYDGTLNATILRRILGIVEHYYKMNDNWTEEDAKARYVLWEALVNAKHIVQGFVYQVDHSHPSGHPMTAILNSMYNSVVMRYAYYAAGYSDFNDNVSMANYGDDNLLSVSSRVAFSQKDATEQLAKIGMTYTSADKVSDVTSELKPLSQCSFLQRDFVYDNRYKIWVGRLKLRSILECFNWIHSTTDEEGVIMQNALMANIELAYYDADFFDKVMLKLTRVISKGYGKVMIPIGRDYVWEKHRDSSLLATFPSISWQ</sequence>
<dbReference type="PROSITE" id="PS50507">
    <property type="entry name" value="RDRP_SSRNA_POS"/>
    <property type="match status" value="1"/>
</dbReference>
<dbReference type="GO" id="GO:0003968">
    <property type="term" value="F:RNA-directed RNA polymerase activity"/>
    <property type="evidence" value="ECO:0007669"/>
    <property type="project" value="UniProtKB-KW"/>
</dbReference>
<organism evidence="14">
    <name type="scientific">Red panda dicistro-like virus</name>
    <dbReference type="NCBI Taxonomy" id="2864001"/>
    <lineage>
        <taxon>Viruses</taxon>
        <taxon>Riboviria</taxon>
        <taxon>Orthornavirae</taxon>
        <taxon>Pisuviricota</taxon>
        <taxon>Pisoniviricetes</taxon>
        <taxon>Picornavirales</taxon>
        <taxon>Dicistroviridae</taxon>
    </lineage>
</organism>
<evidence type="ECO:0000256" key="8">
    <source>
        <dbReference type="ARBA" id="ARBA00022840"/>
    </source>
</evidence>
<evidence type="ECO:0000256" key="1">
    <source>
        <dbReference type="ARBA" id="ARBA00022484"/>
    </source>
</evidence>
<proteinExistence type="predicted"/>
<keyword evidence="2" id="KW-0645">Protease</keyword>
<feature type="domain" description="RdRp catalytic" evidence="11">
    <location>
        <begin position="1655"/>
        <end position="1780"/>
    </location>
</feature>
<evidence type="ECO:0000256" key="2">
    <source>
        <dbReference type="ARBA" id="ARBA00022670"/>
    </source>
</evidence>
<dbReference type="GO" id="GO:0006508">
    <property type="term" value="P:proteolysis"/>
    <property type="evidence" value="ECO:0007669"/>
    <property type="project" value="UniProtKB-KW"/>
</dbReference>
<dbReference type="PROSITE" id="PS51218">
    <property type="entry name" value="SF3_HELICASE_2"/>
    <property type="match status" value="1"/>
</dbReference>
<dbReference type="SUPFAM" id="SSF56672">
    <property type="entry name" value="DNA/RNA polymerases"/>
    <property type="match status" value="1"/>
</dbReference>
<keyword evidence="9" id="KW-0693">Viral RNA replication</keyword>
<dbReference type="EMBL" id="MZ556276">
    <property type="protein sequence ID" value="UBJ26005.1"/>
    <property type="molecule type" value="Genomic_RNA"/>
</dbReference>
<keyword evidence="5" id="KW-0547">Nucleotide-binding</keyword>
<dbReference type="InterPro" id="IPR000605">
    <property type="entry name" value="Helicase_SF3_ssDNA/RNA_vir"/>
</dbReference>
<dbReference type="InterPro" id="IPR043502">
    <property type="entry name" value="DNA/RNA_pol_sf"/>
</dbReference>
<evidence type="ECO:0000259" key="13">
    <source>
        <dbReference type="PROSITE" id="PS51874"/>
    </source>
</evidence>
<dbReference type="Pfam" id="PF00680">
    <property type="entry name" value="RdRP_1"/>
    <property type="match status" value="1"/>
</dbReference>
<feature type="region of interest" description="Disordered" evidence="10">
    <location>
        <begin position="72"/>
        <end position="97"/>
    </location>
</feature>
<evidence type="ECO:0000259" key="12">
    <source>
        <dbReference type="PROSITE" id="PS51218"/>
    </source>
</evidence>
<dbReference type="InterPro" id="IPR004004">
    <property type="entry name" value="Helic/Pol/Pept_Calicivir-typ"/>
</dbReference>
<evidence type="ECO:0000256" key="3">
    <source>
        <dbReference type="ARBA" id="ARBA00022679"/>
    </source>
</evidence>
<accession>A0A8K1HIT4</accession>
<dbReference type="InterPro" id="IPR014759">
    <property type="entry name" value="Helicase_SF3_ssRNA_vir"/>
</dbReference>
<evidence type="ECO:0000259" key="11">
    <source>
        <dbReference type="PROSITE" id="PS50507"/>
    </source>
</evidence>
<dbReference type="GO" id="GO:0003723">
    <property type="term" value="F:RNA binding"/>
    <property type="evidence" value="ECO:0007669"/>
    <property type="project" value="InterPro"/>
</dbReference>
<dbReference type="InterPro" id="IPR001205">
    <property type="entry name" value="RNA-dir_pol_C"/>
</dbReference>
<dbReference type="Gene3D" id="2.40.10.10">
    <property type="entry name" value="Trypsin-like serine proteases"/>
    <property type="match status" value="1"/>
</dbReference>
<evidence type="ECO:0000256" key="10">
    <source>
        <dbReference type="SAM" id="MobiDB-lite"/>
    </source>
</evidence>
<dbReference type="Pfam" id="PF00910">
    <property type="entry name" value="RNA_helicase"/>
    <property type="match status" value="1"/>
</dbReference>